<gene>
    <name evidence="7" type="primary">LOC107421823</name>
</gene>
<dbReference type="InterPro" id="IPR039058">
    <property type="entry name" value="Yippee_fam"/>
</dbReference>
<sequence length="101" mass="11558">MAELDGHPYYSCINCRNPIAPHVDLLSKNFLGKSGPAYFFSHAMNILVGKREDRKLITGVYTVADIYCSNCGEALGWKFIRAYEVKQKFKEGRFIIESLEY</sequence>
<keyword evidence="3" id="KW-0862">Zinc</keyword>
<evidence type="ECO:0000313" key="6">
    <source>
        <dbReference type="Proteomes" id="UP001652623"/>
    </source>
</evidence>
<evidence type="ECO:0000313" key="7">
    <source>
        <dbReference type="RefSeq" id="XP_015886641.1"/>
    </source>
</evidence>
<name>A0A6P4AL81_ZIZJJ</name>
<dbReference type="RefSeq" id="XP_015886641.1">
    <property type="nucleotide sequence ID" value="XM_016031155.4"/>
</dbReference>
<dbReference type="InterPro" id="IPR004910">
    <property type="entry name" value="Yippee/Mis18/Cereblon"/>
</dbReference>
<dbReference type="PROSITE" id="PS51792">
    <property type="entry name" value="YIPPEE"/>
    <property type="match status" value="1"/>
</dbReference>
<reference evidence="7" key="1">
    <citation type="submission" date="2025-08" db="UniProtKB">
        <authorList>
            <consortium name="RefSeq"/>
        </authorList>
    </citation>
    <scope>IDENTIFICATION</scope>
    <source>
        <tissue evidence="7">Seedling</tissue>
    </source>
</reference>
<dbReference type="InParanoid" id="A0A6P4AL81"/>
<dbReference type="InterPro" id="IPR034751">
    <property type="entry name" value="Yippee"/>
</dbReference>
<dbReference type="Proteomes" id="UP001652623">
    <property type="component" value="Chromosome 8"/>
</dbReference>
<proteinExistence type="inferred from homology"/>
<dbReference type="AlphaFoldDB" id="A0A6P4AL81"/>
<dbReference type="GO" id="GO:0046872">
    <property type="term" value="F:metal ion binding"/>
    <property type="evidence" value="ECO:0007669"/>
    <property type="project" value="UniProtKB-KW"/>
</dbReference>
<dbReference type="Pfam" id="PF03226">
    <property type="entry name" value="Yippee-Mis18"/>
    <property type="match status" value="1"/>
</dbReference>
<evidence type="ECO:0000259" key="5">
    <source>
        <dbReference type="PROSITE" id="PS51792"/>
    </source>
</evidence>
<keyword evidence="2" id="KW-0479">Metal-binding</keyword>
<protein>
    <recommendedName>
        <fullName evidence="4">Protein yippee-like</fullName>
    </recommendedName>
</protein>
<comment type="similarity">
    <text evidence="1 4">Belongs to the yippee family.</text>
</comment>
<dbReference type="GeneID" id="107421823"/>
<dbReference type="PANTHER" id="PTHR13848">
    <property type="entry name" value="PROTEIN YIPPEE-LIKE CG15309-RELATED"/>
    <property type="match status" value="1"/>
</dbReference>
<evidence type="ECO:0000256" key="4">
    <source>
        <dbReference type="RuleBase" id="RU110713"/>
    </source>
</evidence>
<evidence type="ECO:0000256" key="2">
    <source>
        <dbReference type="ARBA" id="ARBA00022723"/>
    </source>
</evidence>
<organism evidence="6 7">
    <name type="scientific">Ziziphus jujuba</name>
    <name type="common">Chinese jujube</name>
    <name type="synonym">Ziziphus sativa</name>
    <dbReference type="NCBI Taxonomy" id="326968"/>
    <lineage>
        <taxon>Eukaryota</taxon>
        <taxon>Viridiplantae</taxon>
        <taxon>Streptophyta</taxon>
        <taxon>Embryophyta</taxon>
        <taxon>Tracheophyta</taxon>
        <taxon>Spermatophyta</taxon>
        <taxon>Magnoliopsida</taxon>
        <taxon>eudicotyledons</taxon>
        <taxon>Gunneridae</taxon>
        <taxon>Pentapetalae</taxon>
        <taxon>rosids</taxon>
        <taxon>fabids</taxon>
        <taxon>Rosales</taxon>
        <taxon>Rhamnaceae</taxon>
        <taxon>Paliureae</taxon>
        <taxon>Ziziphus</taxon>
    </lineage>
</organism>
<keyword evidence="6" id="KW-1185">Reference proteome</keyword>
<feature type="domain" description="Yippee" evidence="5">
    <location>
        <begin position="8"/>
        <end position="101"/>
    </location>
</feature>
<evidence type="ECO:0000256" key="1">
    <source>
        <dbReference type="ARBA" id="ARBA00005613"/>
    </source>
</evidence>
<dbReference type="KEGG" id="zju:107421823"/>
<evidence type="ECO:0000256" key="3">
    <source>
        <dbReference type="ARBA" id="ARBA00022833"/>
    </source>
</evidence>
<accession>A0A6P4AL81</accession>